<dbReference type="OrthoDB" id="3205289at2759"/>
<feature type="region of interest" description="Disordered" evidence="2">
    <location>
        <begin position="1112"/>
        <end position="1185"/>
    </location>
</feature>
<feature type="compositionally biased region" description="Basic and acidic residues" evidence="2">
    <location>
        <begin position="1"/>
        <end position="17"/>
    </location>
</feature>
<evidence type="ECO:0000313" key="3">
    <source>
        <dbReference type="EMBL" id="KZV90753.1"/>
    </source>
</evidence>
<keyword evidence="4" id="KW-1185">Reference proteome</keyword>
<accession>A0A165GMV2</accession>
<gene>
    <name evidence="3" type="ORF">EXIGLDRAFT_770511</name>
</gene>
<name>A0A165GMV2_EXIGL</name>
<evidence type="ECO:0000256" key="2">
    <source>
        <dbReference type="SAM" id="MobiDB-lite"/>
    </source>
</evidence>
<dbReference type="PANTHER" id="PTHR13037">
    <property type="entry name" value="FORMIN"/>
    <property type="match status" value="1"/>
</dbReference>
<feature type="compositionally biased region" description="Polar residues" evidence="2">
    <location>
        <begin position="899"/>
        <end position="943"/>
    </location>
</feature>
<feature type="compositionally biased region" description="Acidic residues" evidence="2">
    <location>
        <begin position="1150"/>
        <end position="1165"/>
    </location>
</feature>
<feature type="compositionally biased region" description="Acidic residues" evidence="2">
    <location>
        <begin position="837"/>
        <end position="852"/>
    </location>
</feature>
<protein>
    <submittedName>
        <fullName evidence="3">Uncharacterized protein</fullName>
    </submittedName>
</protein>
<keyword evidence="1" id="KW-0945">Host-virus interaction</keyword>
<organism evidence="3 4">
    <name type="scientific">Exidia glandulosa HHB12029</name>
    <dbReference type="NCBI Taxonomy" id="1314781"/>
    <lineage>
        <taxon>Eukaryota</taxon>
        <taxon>Fungi</taxon>
        <taxon>Dikarya</taxon>
        <taxon>Basidiomycota</taxon>
        <taxon>Agaricomycotina</taxon>
        <taxon>Agaricomycetes</taxon>
        <taxon>Auriculariales</taxon>
        <taxon>Exidiaceae</taxon>
        <taxon>Exidia</taxon>
    </lineage>
</organism>
<dbReference type="PANTHER" id="PTHR13037:SF24">
    <property type="entry name" value="POLYCOMB PROTEIN PCL-RELATED"/>
    <property type="match status" value="1"/>
</dbReference>
<dbReference type="InParanoid" id="A0A165GMV2"/>
<dbReference type="Proteomes" id="UP000077266">
    <property type="component" value="Unassembled WGS sequence"/>
</dbReference>
<evidence type="ECO:0000313" key="4">
    <source>
        <dbReference type="Proteomes" id="UP000077266"/>
    </source>
</evidence>
<feature type="compositionally biased region" description="Basic and acidic residues" evidence="2">
    <location>
        <begin position="752"/>
        <end position="779"/>
    </location>
</feature>
<feature type="region of interest" description="Disordered" evidence="2">
    <location>
        <begin position="1"/>
        <end position="43"/>
    </location>
</feature>
<feature type="compositionally biased region" description="Polar residues" evidence="2">
    <location>
        <begin position="780"/>
        <end position="812"/>
    </location>
</feature>
<feature type="compositionally biased region" description="Low complexity" evidence="2">
    <location>
        <begin position="1112"/>
        <end position="1149"/>
    </location>
</feature>
<sequence>MDPSRPDPLWRDLRGERPVSPQTQGPETQAPDPTSDDRNASDLLAEELEKRQRRNTLEEVVNGDLTWEVENGKDVRLYRDPYISSFLLAEGDKDERAQLEMKFSHWLNMHPPEVPPRTAARVKETVEKQTYILGRDTYKKIRTTDLTGEHLFFDRMAKRTPHLAAIRPSSRPSFPAPPPAYQEWWDEAVKQYSLTEERFPFSDFPELPEEFEAFEAEVKTAARAFEEWLENQLDPFVQECWKEYYKIEKNLTPEEKEYIGADAAAGKDTTITTLPKMPRGIPFVYDTVSYDKTAPILRQMGAPVDDPSVSSDPSAPKLSRHFYIKGYTQLPVAPKAIWKKAMERFPEDDPRRLEPFEPGEVRLILVVSNVDYMPNIPPDEYPTRRVDGTFGPHEESRYPQWHAWHRWHMAFIPGDKNGDVPRLRHSTLTRPMEWYVPVEDHFQKIESGGEGDDKFVPCERLARELKERWAAVVHSYVQCMVGTKKRAGTPFEVRARGDQALMYLLRYQLSWRVMIETLVSVQRCAQELLGWVGFVRAEVKQQKHDMKGYSVNYPADTSKDGWLATRGVLTSDKEVAERFAQFRVPVWFFVSFAEKHHIQPNWVKLRRVVPSHETMRWAVQTPATSYMGSYIDKASDLAYNHDVPDFVYQPSQVMSAMPRLAPDPAFRPQPARHEERPTRGRGDSQGPRGRGRGFDGGGRAPSQGPRRQGAPAPPQPQYGVNHGDYDDDAQPMQFDDDVPRQPTPRQPTPREPTPREPTPRPRDREPTPRPRERTPREATSRQSTPISSNLPESSTPVNAASKTMKPPTTGTSMEGRRESIPEVQSTSEGNGERASADVEEGEGEEGEVLMDVDETRETGGEMDVDEARAGTSTAEDADRKRKGTAVPGGARKKTKHEGNVQTTHEANVQTTHEGNVQTTHEGNVQTTHEGNVQPPKSSFVQRPKSSFVAPKNHVEFPWREGGPATWYLLPSEWLATYVEAVIKKKERMKKLANTKALAVPQATRKVAVPFRMPIPEHLANVENESITSQMLAVLCDIMPDWMAVLGSRPVDDVEGFPSGLWKKVLKGLPPKEQTKAIAEQLGLMQRHTPVSRAMTVVEEDENDGLAGLAAKLDARPPTTSSSNPSPTLTPLSALSSLPPTLPPSRATTPDGDDGLDYSDGDDDDGCYAFGTTTPPILRQPRDDERPLAQEGDRYLYEPAAWRKTDVNQLRAHSTLLWYIQVVPDPGMPADIFTMVLRGKSGRADQRAEGDEWWCYDEGAVYLFNEYIDPAKRRAVGERLTREVHICVYDGGQRLVVKKSRELRLWKACSFSDRLEIPLEPEGPDVPHDEAVLRCVRAMESANGDGVINALDVRAIDIKAFRIPFFLVDAGKYEFCFLGGSKRGVDYPCSFIFVFFRSVLSSVTALRLDGDLPPYEPPPHAAGVKDYVWPPVPARKYILWFTMEVAFRYELYALDAMLRKSHGVMPHMSNLERQQAICSIWASDDNPASRSFVPNEPNPLTSDRWEDRRVAVVRFYDIVCTWPRVREAPIFLPAGVPAAFPNSDVFTKFEQAVWMAYAQTYFDYYARTAPLPRPRPPLPSA</sequence>
<proteinExistence type="predicted"/>
<feature type="region of interest" description="Disordered" evidence="2">
    <location>
        <begin position="659"/>
        <end position="943"/>
    </location>
</feature>
<reference evidence="3 4" key="1">
    <citation type="journal article" date="2016" name="Mol. Biol. Evol.">
        <title>Comparative Genomics of Early-Diverging Mushroom-Forming Fungi Provides Insights into the Origins of Lignocellulose Decay Capabilities.</title>
        <authorList>
            <person name="Nagy L.G."/>
            <person name="Riley R."/>
            <person name="Tritt A."/>
            <person name="Adam C."/>
            <person name="Daum C."/>
            <person name="Floudas D."/>
            <person name="Sun H."/>
            <person name="Yadav J.S."/>
            <person name="Pangilinan J."/>
            <person name="Larsson K.H."/>
            <person name="Matsuura K."/>
            <person name="Barry K."/>
            <person name="Labutti K."/>
            <person name="Kuo R."/>
            <person name="Ohm R.A."/>
            <person name="Bhattacharya S.S."/>
            <person name="Shirouzu T."/>
            <person name="Yoshinaga Y."/>
            <person name="Martin F.M."/>
            <person name="Grigoriev I.V."/>
            <person name="Hibbett D.S."/>
        </authorList>
    </citation>
    <scope>NUCLEOTIDE SEQUENCE [LARGE SCALE GENOMIC DNA]</scope>
    <source>
        <strain evidence="3 4">HHB12029</strain>
    </source>
</reference>
<evidence type="ECO:0000256" key="1">
    <source>
        <dbReference type="ARBA" id="ARBA00022581"/>
    </source>
</evidence>
<feature type="compositionally biased region" description="Basic and acidic residues" evidence="2">
    <location>
        <begin position="671"/>
        <end position="682"/>
    </location>
</feature>
<feature type="compositionally biased region" description="Pro residues" evidence="2">
    <location>
        <begin position="741"/>
        <end position="751"/>
    </location>
</feature>
<dbReference type="EMBL" id="KV426041">
    <property type="protein sequence ID" value="KZV90753.1"/>
    <property type="molecule type" value="Genomic_DNA"/>
</dbReference>